<dbReference type="Gene3D" id="2.120.10.80">
    <property type="entry name" value="Kelch-type beta propeller"/>
    <property type="match status" value="2"/>
</dbReference>
<feature type="region of interest" description="Disordered" evidence="3">
    <location>
        <begin position="1176"/>
        <end position="1211"/>
    </location>
</feature>
<feature type="compositionally biased region" description="Basic and acidic residues" evidence="3">
    <location>
        <begin position="311"/>
        <end position="320"/>
    </location>
</feature>
<feature type="compositionally biased region" description="Basic and acidic residues" evidence="3">
    <location>
        <begin position="797"/>
        <end position="824"/>
    </location>
</feature>
<keyword evidence="1" id="KW-0880">Kelch repeat</keyword>
<feature type="compositionally biased region" description="Low complexity" evidence="3">
    <location>
        <begin position="293"/>
        <end position="303"/>
    </location>
</feature>
<evidence type="ECO:0000313" key="5">
    <source>
        <dbReference type="Proteomes" id="UP000245942"/>
    </source>
</evidence>
<dbReference type="STRING" id="1684307.A0A316UGD4"/>
<accession>A0A316UGD4</accession>
<feature type="region of interest" description="Disordered" evidence="3">
    <location>
        <begin position="1229"/>
        <end position="1384"/>
    </location>
</feature>
<evidence type="ECO:0000256" key="1">
    <source>
        <dbReference type="ARBA" id="ARBA00022441"/>
    </source>
</evidence>
<feature type="region of interest" description="Disordered" evidence="3">
    <location>
        <begin position="1399"/>
        <end position="1422"/>
    </location>
</feature>
<evidence type="ECO:0000256" key="2">
    <source>
        <dbReference type="ARBA" id="ARBA00022737"/>
    </source>
</evidence>
<feature type="compositionally biased region" description="Low complexity" evidence="3">
    <location>
        <begin position="741"/>
        <end position="757"/>
    </location>
</feature>
<dbReference type="OrthoDB" id="10251809at2759"/>
<dbReference type="PANTHER" id="PTHR46093">
    <property type="entry name" value="ACYL-COA-BINDING DOMAIN-CONTAINING PROTEIN 5"/>
    <property type="match status" value="1"/>
</dbReference>
<feature type="compositionally biased region" description="Pro residues" evidence="3">
    <location>
        <begin position="65"/>
        <end position="82"/>
    </location>
</feature>
<feature type="compositionally biased region" description="Low complexity" evidence="3">
    <location>
        <begin position="8"/>
        <end position="34"/>
    </location>
</feature>
<feature type="compositionally biased region" description="Low complexity" evidence="3">
    <location>
        <begin position="772"/>
        <end position="783"/>
    </location>
</feature>
<feature type="compositionally biased region" description="Polar residues" evidence="3">
    <location>
        <begin position="540"/>
        <end position="595"/>
    </location>
</feature>
<feature type="compositionally biased region" description="Low complexity" evidence="3">
    <location>
        <begin position="348"/>
        <end position="358"/>
    </location>
</feature>
<feature type="region of interest" description="Disordered" evidence="3">
    <location>
        <begin position="1"/>
        <end position="124"/>
    </location>
</feature>
<evidence type="ECO:0000256" key="3">
    <source>
        <dbReference type="SAM" id="MobiDB-lite"/>
    </source>
</evidence>
<feature type="compositionally biased region" description="Polar residues" evidence="3">
    <location>
        <begin position="266"/>
        <end position="292"/>
    </location>
</feature>
<feature type="region of interest" description="Disordered" evidence="3">
    <location>
        <begin position="637"/>
        <end position="722"/>
    </location>
</feature>
<feature type="compositionally biased region" description="Gly residues" evidence="3">
    <location>
        <begin position="1406"/>
        <end position="1422"/>
    </location>
</feature>
<feature type="compositionally biased region" description="Polar residues" evidence="3">
    <location>
        <begin position="663"/>
        <end position="673"/>
    </location>
</feature>
<feature type="region of interest" description="Disordered" evidence="3">
    <location>
        <begin position="143"/>
        <end position="620"/>
    </location>
</feature>
<feature type="compositionally biased region" description="Polar residues" evidence="3">
    <location>
        <begin position="213"/>
        <end position="223"/>
    </location>
</feature>
<dbReference type="Proteomes" id="UP000245942">
    <property type="component" value="Unassembled WGS sequence"/>
</dbReference>
<evidence type="ECO:0000313" key="4">
    <source>
        <dbReference type="EMBL" id="PWN23421.1"/>
    </source>
</evidence>
<feature type="compositionally biased region" description="Polar residues" evidence="3">
    <location>
        <begin position="321"/>
        <end position="330"/>
    </location>
</feature>
<feature type="compositionally biased region" description="Low complexity" evidence="3">
    <location>
        <begin position="170"/>
        <end position="179"/>
    </location>
</feature>
<gene>
    <name evidence="4" type="ORF">BCV69DRAFT_256621</name>
</gene>
<proteinExistence type="predicted"/>
<organism evidence="4 5">
    <name type="scientific">Pseudomicrostroma glucosiphilum</name>
    <dbReference type="NCBI Taxonomy" id="1684307"/>
    <lineage>
        <taxon>Eukaryota</taxon>
        <taxon>Fungi</taxon>
        <taxon>Dikarya</taxon>
        <taxon>Basidiomycota</taxon>
        <taxon>Ustilaginomycotina</taxon>
        <taxon>Exobasidiomycetes</taxon>
        <taxon>Microstromatales</taxon>
        <taxon>Microstromatales incertae sedis</taxon>
        <taxon>Pseudomicrostroma</taxon>
    </lineage>
</organism>
<feature type="compositionally biased region" description="Acidic residues" evidence="3">
    <location>
        <begin position="1176"/>
        <end position="1196"/>
    </location>
</feature>
<dbReference type="RefSeq" id="XP_025350581.1">
    <property type="nucleotide sequence ID" value="XM_025490601.1"/>
</dbReference>
<dbReference type="Pfam" id="PF24681">
    <property type="entry name" value="Kelch_KLHDC2_KLHL20_DRC7"/>
    <property type="match status" value="1"/>
</dbReference>
<feature type="region of interest" description="Disordered" evidence="3">
    <location>
        <begin position="739"/>
        <end position="840"/>
    </location>
</feature>
<feature type="compositionally biased region" description="Polar residues" evidence="3">
    <location>
        <begin position="701"/>
        <end position="712"/>
    </location>
</feature>
<dbReference type="PANTHER" id="PTHR46093:SF18">
    <property type="entry name" value="FIBRONECTIN TYPE-III DOMAIN-CONTAINING PROTEIN"/>
    <property type="match status" value="1"/>
</dbReference>
<feature type="compositionally biased region" description="Polar residues" evidence="3">
    <location>
        <begin position="370"/>
        <end position="388"/>
    </location>
</feature>
<feature type="compositionally biased region" description="Low complexity" evidence="3">
    <location>
        <begin position="188"/>
        <end position="211"/>
    </location>
</feature>
<evidence type="ECO:0008006" key="6">
    <source>
        <dbReference type="Google" id="ProtNLM"/>
    </source>
</evidence>
<feature type="compositionally biased region" description="Pro residues" evidence="3">
    <location>
        <begin position="476"/>
        <end position="492"/>
    </location>
</feature>
<dbReference type="EMBL" id="KZ819322">
    <property type="protein sequence ID" value="PWN23421.1"/>
    <property type="molecule type" value="Genomic_DNA"/>
</dbReference>
<reference evidence="4 5" key="1">
    <citation type="journal article" date="2018" name="Mol. Biol. Evol.">
        <title>Broad Genomic Sampling Reveals a Smut Pathogenic Ancestry of the Fungal Clade Ustilaginomycotina.</title>
        <authorList>
            <person name="Kijpornyongpan T."/>
            <person name="Mondo S.J."/>
            <person name="Barry K."/>
            <person name="Sandor L."/>
            <person name="Lee J."/>
            <person name="Lipzen A."/>
            <person name="Pangilinan J."/>
            <person name="LaButti K."/>
            <person name="Hainaut M."/>
            <person name="Henrissat B."/>
            <person name="Grigoriev I.V."/>
            <person name="Spatafora J.W."/>
            <person name="Aime M.C."/>
        </authorList>
    </citation>
    <scope>NUCLEOTIDE SEQUENCE [LARGE SCALE GENOMIC DNA]</scope>
    <source>
        <strain evidence="4 5">MCA 4718</strain>
    </source>
</reference>
<keyword evidence="2" id="KW-0677">Repeat</keyword>
<keyword evidence="5" id="KW-1185">Reference proteome</keyword>
<dbReference type="InterPro" id="IPR011043">
    <property type="entry name" value="Gal_Oxase/kelch_b-propeller"/>
</dbReference>
<protein>
    <recommendedName>
        <fullName evidence="6">Galactose oxidase</fullName>
    </recommendedName>
</protein>
<feature type="compositionally biased region" description="Low complexity" evidence="3">
    <location>
        <begin position="502"/>
        <end position="520"/>
    </location>
</feature>
<dbReference type="InterPro" id="IPR015915">
    <property type="entry name" value="Kelch-typ_b-propeller"/>
</dbReference>
<dbReference type="SUPFAM" id="SSF50965">
    <property type="entry name" value="Galactose oxidase, central domain"/>
    <property type="match status" value="1"/>
</dbReference>
<name>A0A316UGD4_9BASI</name>
<sequence length="1422" mass="149237">MPASPTRPSFGGSSLPPASPSSGSAAASTSTLSSWRARPLRKGPLTSGAIRTGSFLGGLSGQSSPPTPPESSLPASPRPGTPSSPHEDERKVPSSTTIVRRAGQLADLTPESEGPIDPKAASRAAAAAAAEEYFYAMRVSGAEWARPPPAGSDGTAPLKPAPRSQKPRSESNSSNSLKSGMAFSQHLSSSPSANNTWSSSSRAQASSAGRSTMLGSPTRSTILLGNLGRQRSFDASAVSEEAAGAYQGGSEEQRSVVDGALRYRRSSAQQTPRLRSGSVSATATVIASNRGASPSPRRPSSPSLSTWASRWARDVPDESQPRSQSQSTPLTHAPPGNPVASTPAAPITTLSSPLPTTSNCSHLDVPTSIPALSTKKTGSPTPCTSPSLRNDYEEQSPRQRAFHSPSLYHTGARSPPTTRQPLTTCVDELGPLKPVRGSSASSPRVNERRPSSGHRSIASPPSSYKEKDQEGDEDTPAPPPADGLLKPLPPPFRAGGLRRPSIDSLSSASPSKKPLIPLSAFIDPVSASGYRLPKTDEEGTSMSYETTGVGSPSFNANTRRSSAASQNDSLRKLNSSALSQDTTGQNSTDSGTSQLGAGPSITRPQHNGAAPLAQSDTHDTDRALFVSQDLPALKRTFDGSSLSHKDSFGGFRSESAPSAAMSRLTSADTSNIDRVSEEAEDNVETKTKDTTLSGEAGGSTALHNNLRTSQDSAESRINRSADYTTSMIEKGPESVALSQANGVSRSGSSGNRPVVSGQSIAAHWPRRAPTEAGPASSMSPSGATITRPRNESTTTSSKDRSEQRLAASSRRDKGSSRHTGKGESGRTSSQRLLKPNFPSAPVAPAPPPLMYWSRAPVHGAVPKRSFRAHTATLCDDTMWLFGGCDSRGCFSSLWCFDIETMCWSRPKVTGDCPTPRRAHSTTVVDKRLYVFAGGDGPHYFQDLYVFDIVALKWTKPDVYGALPPPRRAHTANYWNGHIVIFGGGNGVGGLNDIWLLDVRDPDRLEWKKMECAGKVPVGRGYHSGNIVDDKLIIIGGSDGHMSFNDIHVLKLDGALTLGASGHLNPTWYQVKTDERHNRLGHTSTQVGSYLFVFGGHDSNEYTGELMTLNLVNLQWESRRACGKPPAGRGYHQAWLKDSRLFIHGGFDGREIFDDLYYLDLAASSYLPQITQFEVSLENEEEEFEIGEEEEEEDSSGFDDGAGHQYTYSEDGTTDEENAMRNAHAMHGAALRGAPGPYSMRTGDSGSSNGFPMARGASGGPLTTPVDLTAGPLGVGLSPTTPPHSLPPVASPFRGNALSSASGGTGVTRGSEPSIVASGPAVNSLQQQQQQQAVRSGSGSINEVEMNRGADVLPGPGLSLRDRRGMGAASATVTTPPGGSGGGAVEGAGKSGLGRMQFPPRRAGGSTAPGGAGAGGGAKANMI</sequence>
<dbReference type="SUPFAM" id="SSF117281">
    <property type="entry name" value="Kelch motif"/>
    <property type="match status" value="1"/>
</dbReference>
<dbReference type="GeneID" id="37012335"/>
<feature type="compositionally biased region" description="Pro residues" evidence="3">
    <location>
        <begin position="1279"/>
        <end position="1289"/>
    </location>
</feature>